<dbReference type="KEGG" id="tnr:Thena_1100"/>
<dbReference type="eggNOG" id="COG2200">
    <property type="taxonomic scope" value="Bacteria"/>
</dbReference>
<dbReference type="EMBL" id="CP002690">
    <property type="protein sequence ID" value="AEE14726.1"/>
    <property type="molecule type" value="Genomic_DNA"/>
</dbReference>
<dbReference type="GO" id="GO:0071111">
    <property type="term" value="F:cyclic-guanylate-specific phosphodiesterase activity"/>
    <property type="evidence" value="ECO:0007669"/>
    <property type="project" value="InterPro"/>
</dbReference>
<dbReference type="HOGENOM" id="CLU_000445_70_0_9"/>
<dbReference type="Pfam" id="PF00563">
    <property type="entry name" value="EAL"/>
    <property type="match status" value="1"/>
</dbReference>
<dbReference type="InterPro" id="IPR050706">
    <property type="entry name" value="Cyclic-di-GMP_PDE-like"/>
</dbReference>
<dbReference type="PANTHER" id="PTHR33121:SF15">
    <property type="entry name" value="BLUE LIGHT- AND TEMPERATURE-REGULATED ANTIREPRESSOR BLUF"/>
    <property type="match status" value="1"/>
</dbReference>
<dbReference type="PROSITE" id="PS50883">
    <property type="entry name" value="EAL"/>
    <property type="match status" value="1"/>
</dbReference>
<dbReference type="Gene3D" id="3.20.20.450">
    <property type="entry name" value="EAL domain"/>
    <property type="match status" value="1"/>
</dbReference>
<dbReference type="RefSeq" id="WP_013756448.1">
    <property type="nucleotide sequence ID" value="NC_015499.1"/>
</dbReference>
<organism evidence="2 3">
    <name type="scientific">Thermodesulfobium narugense DSM 14796</name>
    <dbReference type="NCBI Taxonomy" id="747365"/>
    <lineage>
        <taxon>Bacteria</taxon>
        <taxon>Pseudomonadati</taxon>
        <taxon>Thermodesulfobiota</taxon>
        <taxon>Thermodesulfobiia</taxon>
        <taxon>Thermodesulfobiales</taxon>
        <taxon>Thermodesulfobiaceae</taxon>
        <taxon>Thermodesulfobium</taxon>
    </lineage>
</organism>
<dbReference type="SUPFAM" id="SSF141868">
    <property type="entry name" value="EAL domain-like"/>
    <property type="match status" value="1"/>
</dbReference>
<reference evidence="2 3" key="1">
    <citation type="submission" date="2011-04" db="EMBL/GenBank/DDBJ databases">
        <title>The complete genome of Thermodesulfobium narugense DSM 14796.</title>
        <authorList>
            <consortium name="US DOE Joint Genome Institute (JGI-PGF)"/>
            <person name="Lucas S."/>
            <person name="Han J."/>
            <person name="Lapidus A."/>
            <person name="Bruce D."/>
            <person name="Goodwin L."/>
            <person name="Pitluck S."/>
            <person name="Peters L."/>
            <person name="Kyrpides N."/>
            <person name="Mavromatis K."/>
            <person name="Pagani I."/>
            <person name="Ivanova N."/>
            <person name="Ovchinnikova G."/>
            <person name="Zhang X."/>
            <person name="Saunders L."/>
            <person name="Detter J.C."/>
            <person name="Tapia R."/>
            <person name="Han C."/>
            <person name="Land M."/>
            <person name="Hauser L."/>
            <person name="Markowitz V."/>
            <person name="Cheng J.-F."/>
            <person name="Hugenholtz P."/>
            <person name="Woyke T."/>
            <person name="Wu D."/>
            <person name="Spring S."/>
            <person name="Schroeder M."/>
            <person name="Brambilla E."/>
            <person name="Klenk H.-P."/>
            <person name="Eisen J.A."/>
        </authorList>
    </citation>
    <scope>NUCLEOTIDE SEQUENCE [LARGE SCALE GENOMIC DNA]</scope>
    <source>
        <strain evidence="2 3">DSM 14796</strain>
    </source>
</reference>
<accession>M1E6C3</accession>
<keyword evidence="3" id="KW-1185">Reference proteome</keyword>
<dbReference type="InterPro" id="IPR035919">
    <property type="entry name" value="EAL_sf"/>
</dbReference>
<evidence type="ECO:0000259" key="1">
    <source>
        <dbReference type="PROSITE" id="PS50883"/>
    </source>
</evidence>
<dbReference type="SMART" id="SM00052">
    <property type="entry name" value="EAL"/>
    <property type="match status" value="1"/>
</dbReference>
<name>M1E6C3_9BACT</name>
<evidence type="ECO:0000313" key="3">
    <source>
        <dbReference type="Proteomes" id="UP000011765"/>
    </source>
</evidence>
<gene>
    <name evidence="2" type="ORF">Thena_1100</name>
</gene>
<dbReference type="CDD" id="cd01948">
    <property type="entry name" value="EAL"/>
    <property type="match status" value="1"/>
</dbReference>
<dbReference type="AlphaFoldDB" id="M1E6C3"/>
<dbReference type="InterPro" id="IPR001633">
    <property type="entry name" value="EAL_dom"/>
</dbReference>
<sequence length="357" mass="40758">MDNELDWKCKRCASLPVISNEEGTVMFHCDVDLLQNKLYNTLSKMGLEPIKDGETLIIETKNFRQFLEIFSTQPYSDIEQEGIHVLFLKKGEALKFAALSNTKTLKKWLFLLNNSDFINIFENKSLTTYFQPILELNNMQIKAYECLTRGVKADGSLMPPNLLFKLAIENDLLFFLDRLCRENAIKTAAVKNINCDLFINFVPTSIYVPQTCLQTTLYWAQQFDFNPSSIVFEVVEAYKVEDLKHLKSILDFYREKGFKTALDDLGSGSANLSTLVQLGTDIIKIDIEIIRNIHNDSLKQSIFEALVNIAQKNNIVVLAEGVETYEELEYVKGHGAKLAQGFLFSKPLPEPIREIKI</sequence>
<feature type="domain" description="EAL" evidence="1">
    <location>
        <begin position="110"/>
        <end position="357"/>
    </location>
</feature>
<dbReference type="STRING" id="747365.Thena_1100"/>
<dbReference type="PANTHER" id="PTHR33121">
    <property type="entry name" value="CYCLIC DI-GMP PHOSPHODIESTERASE PDEF"/>
    <property type="match status" value="1"/>
</dbReference>
<protein>
    <submittedName>
        <fullName evidence="2">Diguanylate phosphodiesterase</fullName>
    </submittedName>
</protein>
<dbReference type="OrthoDB" id="9813903at2"/>
<dbReference type="Proteomes" id="UP000011765">
    <property type="component" value="Chromosome"/>
</dbReference>
<proteinExistence type="predicted"/>
<evidence type="ECO:0000313" key="2">
    <source>
        <dbReference type="EMBL" id="AEE14726.1"/>
    </source>
</evidence>